<reference evidence="3" key="2">
    <citation type="submission" date="2020-09" db="EMBL/GenBank/DDBJ databases">
        <authorList>
            <person name="Sun Q."/>
            <person name="Zhou Y."/>
        </authorList>
    </citation>
    <scope>NUCLEOTIDE SEQUENCE</scope>
    <source>
        <strain evidence="3">CGMCC 1.12827</strain>
    </source>
</reference>
<dbReference type="Proteomes" id="UP000621454">
    <property type="component" value="Unassembled WGS sequence"/>
</dbReference>
<proteinExistence type="predicted"/>
<evidence type="ECO:0000313" key="3">
    <source>
        <dbReference type="EMBL" id="GGB42559.1"/>
    </source>
</evidence>
<evidence type="ECO:0000313" key="4">
    <source>
        <dbReference type="Proteomes" id="UP000621454"/>
    </source>
</evidence>
<dbReference type="InterPro" id="IPR050772">
    <property type="entry name" value="Hydratase-Decarb/MhpD_sf"/>
</dbReference>
<dbReference type="InterPro" id="IPR036663">
    <property type="entry name" value="Fumarylacetoacetase_C_sf"/>
</dbReference>
<dbReference type="SUPFAM" id="SSF56529">
    <property type="entry name" value="FAH"/>
    <property type="match status" value="1"/>
</dbReference>
<gene>
    <name evidence="3" type="ORF">GCM10011489_32580</name>
</gene>
<dbReference type="InterPro" id="IPR011234">
    <property type="entry name" value="Fumarylacetoacetase-like_C"/>
</dbReference>
<dbReference type="AlphaFoldDB" id="A0A916WZD5"/>
<organism evidence="3 4">
    <name type="scientific">Gordonia jinhuaensis</name>
    <dbReference type="NCBI Taxonomy" id="1517702"/>
    <lineage>
        <taxon>Bacteria</taxon>
        <taxon>Bacillati</taxon>
        <taxon>Actinomycetota</taxon>
        <taxon>Actinomycetes</taxon>
        <taxon>Mycobacteriales</taxon>
        <taxon>Gordoniaceae</taxon>
        <taxon>Gordonia</taxon>
    </lineage>
</organism>
<dbReference type="PANTHER" id="PTHR30143:SF0">
    <property type="entry name" value="2-KETO-4-PENTENOATE HYDRATASE"/>
    <property type="match status" value="1"/>
</dbReference>
<keyword evidence="1" id="KW-0456">Lyase</keyword>
<protein>
    <recommendedName>
        <fullName evidence="2">Fumarylacetoacetase-like C-terminal domain-containing protein</fullName>
    </recommendedName>
</protein>
<feature type="domain" description="Fumarylacetoacetase-like C-terminal" evidence="2">
    <location>
        <begin position="9"/>
        <end position="115"/>
    </location>
</feature>
<dbReference type="Pfam" id="PF01557">
    <property type="entry name" value="FAA_hydrolase"/>
    <property type="match status" value="1"/>
</dbReference>
<dbReference type="GO" id="GO:0005737">
    <property type="term" value="C:cytoplasm"/>
    <property type="evidence" value="ECO:0007669"/>
    <property type="project" value="TreeGrafter"/>
</dbReference>
<keyword evidence="4" id="KW-1185">Reference proteome</keyword>
<dbReference type="EMBL" id="BMGC01000032">
    <property type="protein sequence ID" value="GGB42559.1"/>
    <property type="molecule type" value="Genomic_DNA"/>
</dbReference>
<comment type="caution">
    <text evidence="3">The sequence shown here is derived from an EMBL/GenBank/DDBJ whole genome shotgun (WGS) entry which is preliminary data.</text>
</comment>
<reference evidence="3" key="1">
    <citation type="journal article" date="2014" name="Int. J. Syst. Evol. Microbiol.">
        <title>Complete genome sequence of Corynebacterium casei LMG S-19264T (=DSM 44701T), isolated from a smear-ripened cheese.</title>
        <authorList>
            <consortium name="US DOE Joint Genome Institute (JGI-PGF)"/>
            <person name="Walter F."/>
            <person name="Albersmeier A."/>
            <person name="Kalinowski J."/>
            <person name="Ruckert C."/>
        </authorList>
    </citation>
    <scope>NUCLEOTIDE SEQUENCE</scope>
    <source>
        <strain evidence="3">CGMCC 1.12827</strain>
    </source>
</reference>
<evidence type="ECO:0000256" key="1">
    <source>
        <dbReference type="ARBA" id="ARBA00023239"/>
    </source>
</evidence>
<dbReference type="Gene3D" id="3.90.850.10">
    <property type="entry name" value="Fumarylacetoacetase-like, C-terminal domain"/>
    <property type="match status" value="1"/>
</dbReference>
<sequence length="124" mass="13002">MHQALSFGDTVADNASAGLYVLGEQHVSLDQFSPVDARMRMMINGNEVSNGVGSDCLGDPLNAVAWLAEVARKFGRPLRTGQVVLAGALGEMRPVTAGDEVVVEISGLGSVSARFAELTVDRGE</sequence>
<dbReference type="RefSeq" id="WP_188587757.1">
    <property type="nucleotide sequence ID" value="NZ_BMGC01000032.1"/>
</dbReference>
<dbReference type="GO" id="GO:0008684">
    <property type="term" value="F:2-oxopent-4-enoate hydratase activity"/>
    <property type="evidence" value="ECO:0007669"/>
    <property type="project" value="TreeGrafter"/>
</dbReference>
<evidence type="ECO:0000259" key="2">
    <source>
        <dbReference type="Pfam" id="PF01557"/>
    </source>
</evidence>
<name>A0A916WZD5_9ACTN</name>
<accession>A0A916WZD5</accession>
<dbReference type="PANTHER" id="PTHR30143">
    <property type="entry name" value="ACID HYDRATASE"/>
    <property type="match status" value="1"/>
</dbReference>